<proteinExistence type="predicted"/>
<dbReference type="SUPFAM" id="SSF81901">
    <property type="entry name" value="HCP-like"/>
    <property type="match status" value="1"/>
</dbReference>
<keyword evidence="4" id="KW-1185">Reference proteome</keyword>
<dbReference type="Proteomes" id="UP000216035">
    <property type="component" value="Unassembled WGS sequence"/>
</dbReference>
<keyword evidence="1" id="KW-0802">TPR repeat</keyword>
<evidence type="ECO:0008006" key="5">
    <source>
        <dbReference type="Google" id="ProtNLM"/>
    </source>
</evidence>
<keyword evidence="2" id="KW-0732">Signal</keyword>
<accession>A0A255ZVY2</accession>
<dbReference type="Pfam" id="PF13181">
    <property type="entry name" value="TPR_8"/>
    <property type="match status" value="1"/>
</dbReference>
<evidence type="ECO:0000313" key="3">
    <source>
        <dbReference type="EMBL" id="OYQ45074.1"/>
    </source>
</evidence>
<feature type="repeat" description="TPR" evidence="1">
    <location>
        <begin position="524"/>
        <end position="556"/>
    </location>
</feature>
<feature type="signal peptide" evidence="2">
    <location>
        <begin position="1"/>
        <end position="20"/>
    </location>
</feature>
<dbReference type="Pfam" id="PF13432">
    <property type="entry name" value="TPR_16"/>
    <property type="match status" value="2"/>
</dbReference>
<comment type="caution">
    <text evidence="3">The sequence shown here is derived from an EMBL/GenBank/DDBJ whole genome shotgun (WGS) entry which is preliminary data.</text>
</comment>
<evidence type="ECO:0000313" key="4">
    <source>
        <dbReference type="Proteomes" id="UP000216035"/>
    </source>
</evidence>
<dbReference type="InterPro" id="IPR019734">
    <property type="entry name" value="TPR_rpt"/>
</dbReference>
<dbReference type="InterPro" id="IPR011990">
    <property type="entry name" value="TPR-like_helical_dom_sf"/>
</dbReference>
<dbReference type="EMBL" id="NOXX01000187">
    <property type="protein sequence ID" value="OYQ45074.1"/>
    <property type="molecule type" value="Genomic_DNA"/>
</dbReference>
<name>A0A255ZVY2_9FLAO</name>
<dbReference type="SMART" id="SM00028">
    <property type="entry name" value="TPR"/>
    <property type="match status" value="7"/>
</dbReference>
<dbReference type="AlphaFoldDB" id="A0A255ZVY2"/>
<sequence length="567" mass="63193">MNKMRLFSIGLIALASGAFAQDIEQAKKAIEAEQFEKAKKMLKAAIAAKPDQGKAYLILGNVYLMQKIQDSAVATFKTGITVKTNPNFNYIGLGQVDLDNSNTSGALANFNKALEVARKKDYEELMYIGKAYTNSTNPDYKKALEYLNKAKEIAPTNPQVQLALGDALLGDKNVNEAFSAYRNAADTDPTLLRAKLQLGVLKKGSRAFNEAKADFDNILAANPNYGPAFRELAETYYVWALNDKPKYAEYNKKAIEYYEKYMSMTDYSLDSRMRHADFLVLTKDYKGLEAEASAMQKLDKVNPRILRYLGYSAYQNGNVDAAITALNDFFSKDKAKIIGRDYLFLGLAKTQKSLKTTPGADGKDTHTIEESLFNAGIADIRKGVEMDPAMANELNDFGKKFFDLKLYKEAAAIYEIATTNPKSRNFLYDNFYLGYALYFSNANKEEGQMDIPALKKADTAFANVIAESPNTQDAYIYKARVNSLIPNDPAAEAEMVKNYEEYVKVVTAKGAAEVAKESNKKKFIEAYNNIGIVYAKTDKVKAKEYFEKVLALDPADETALNTIKLLK</sequence>
<evidence type="ECO:0000256" key="1">
    <source>
        <dbReference type="PROSITE-ProRule" id="PRU00339"/>
    </source>
</evidence>
<evidence type="ECO:0000256" key="2">
    <source>
        <dbReference type="SAM" id="SignalP"/>
    </source>
</evidence>
<dbReference type="RefSeq" id="WP_094486015.1">
    <property type="nucleotide sequence ID" value="NZ_NOXX01000187.1"/>
</dbReference>
<reference evidence="3 4" key="1">
    <citation type="submission" date="2017-07" db="EMBL/GenBank/DDBJ databases">
        <title>Flavobacterium cyanobacteriorum sp. nov., isolated from cyanobacterial aggregates in a eutrophic lake.</title>
        <authorList>
            <person name="Cai H."/>
        </authorList>
    </citation>
    <scope>NUCLEOTIDE SEQUENCE [LARGE SCALE GENOMIC DNA]</scope>
    <source>
        <strain evidence="3 4">TH167</strain>
    </source>
</reference>
<dbReference type="OrthoDB" id="638548at2"/>
<dbReference type="PROSITE" id="PS50005">
    <property type="entry name" value="TPR"/>
    <property type="match status" value="1"/>
</dbReference>
<dbReference type="PANTHER" id="PTHR12558">
    <property type="entry name" value="CELL DIVISION CYCLE 16,23,27"/>
    <property type="match status" value="1"/>
</dbReference>
<organism evidence="3 4">
    <name type="scientific">Flavobacterium aurantiibacter</name>
    <dbReference type="NCBI Taxonomy" id="2023067"/>
    <lineage>
        <taxon>Bacteria</taxon>
        <taxon>Pseudomonadati</taxon>
        <taxon>Bacteroidota</taxon>
        <taxon>Flavobacteriia</taxon>
        <taxon>Flavobacteriales</taxon>
        <taxon>Flavobacteriaceae</taxon>
        <taxon>Flavobacterium</taxon>
    </lineage>
</organism>
<dbReference type="SUPFAM" id="SSF48452">
    <property type="entry name" value="TPR-like"/>
    <property type="match status" value="2"/>
</dbReference>
<protein>
    <recommendedName>
        <fullName evidence="5">Tetratricopeptide repeat protein</fullName>
    </recommendedName>
</protein>
<dbReference type="Gene3D" id="1.25.40.10">
    <property type="entry name" value="Tetratricopeptide repeat domain"/>
    <property type="match status" value="3"/>
</dbReference>
<gene>
    <name evidence="3" type="ORF">CHX27_06815</name>
</gene>
<dbReference type="PANTHER" id="PTHR12558:SF13">
    <property type="entry name" value="CELL DIVISION CYCLE PROTEIN 27 HOMOLOG"/>
    <property type="match status" value="1"/>
</dbReference>
<feature type="chain" id="PRO_5012332612" description="Tetratricopeptide repeat protein" evidence="2">
    <location>
        <begin position="21"/>
        <end position="567"/>
    </location>
</feature>